<dbReference type="GO" id="GO:0003700">
    <property type="term" value="F:DNA-binding transcription factor activity"/>
    <property type="evidence" value="ECO:0007669"/>
    <property type="project" value="TreeGrafter"/>
</dbReference>
<dbReference type="EMBL" id="VFOZ01000001">
    <property type="protein sequence ID" value="TQL98666.1"/>
    <property type="molecule type" value="Genomic_DNA"/>
</dbReference>
<evidence type="ECO:0000256" key="4">
    <source>
        <dbReference type="PROSITE-ProRule" id="PRU00335"/>
    </source>
</evidence>
<sequence>MDDPAASDADGRKPGRALRADARRNRAQVLQVAAEVFAAEGLSVPVHEIARRAGVGTGTVSRHFPTKEELFAAVLLDRMRQLTEQADEVAGTHDAATAFFTFFATLVHEGAAHRGLAEALAGAGYDVETAAVRAGCDVSGRLRTMLVRAQEAGAIRADITYPDVKALMAGCLAREADDPHGTALSRLVTVVSEGLRTRPSRAGSEAAAGPLRPSGTD</sequence>
<evidence type="ECO:0000256" key="3">
    <source>
        <dbReference type="ARBA" id="ARBA00023163"/>
    </source>
</evidence>
<feature type="domain" description="HTH tetR-type" evidence="6">
    <location>
        <begin position="23"/>
        <end position="82"/>
    </location>
</feature>
<dbReference type="GO" id="GO:0000976">
    <property type="term" value="F:transcription cis-regulatory region binding"/>
    <property type="evidence" value="ECO:0007669"/>
    <property type="project" value="TreeGrafter"/>
</dbReference>
<organism evidence="7 8">
    <name type="scientific">Actinoallomurus bryophytorum</name>
    <dbReference type="NCBI Taxonomy" id="1490222"/>
    <lineage>
        <taxon>Bacteria</taxon>
        <taxon>Bacillati</taxon>
        <taxon>Actinomycetota</taxon>
        <taxon>Actinomycetes</taxon>
        <taxon>Streptosporangiales</taxon>
        <taxon>Thermomonosporaceae</taxon>
        <taxon>Actinoallomurus</taxon>
    </lineage>
</organism>
<name>A0A543CNI6_9ACTN</name>
<dbReference type="Pfam" id="PF21597">
    <property type="entry name" value="TetR_C_43"/>
    <property type="match status" value="1"/>
</dbReference>
<dbReference type="Pfam" id="PF00440">
    <property type="entry name" value="TetR_N"/>
    <property type="match status" value="1"/>
</dbReference>
<dbReference type="SUPFAM" id="SSF48498">
    <property type="entry name" value="Tetracyclin repressor-like, C-terminal domain"/>
    <property type="match status" value="1"/>
</dbReference>
<feature type="region of interest" description="Disordered" evidence="5">
    <location>
        <begin position="196"/>
        <end position="217"/>
    </location>
</feature>
<dbReference type="PRINTS" id="PR00455">
    <property type="entry name" value="HTHTETR"/>
</dbReference>
<dbReference type="PROSITE" id="PS50977">
    <property type="entry name" value="HTH_TETR_2"/>
    <property type="match status" value="1"/>
</dbReference>
<dbReference type="InterPro" id="IPR049445">
    <property type="entry name" value="TetR_SbtR-like_C"/>
</dbReference>
<dbReference type="PANTHER" id="PTHR30055">
    <property type="entry name" value="HTH-TYPE TRANSCRIPTIONAL REGULATOR RUTR"/>
    <property type="match status" value="1"/>
</dbReference>
<accession>A0A543CNI6</accession>
<dbReference type="Gene3D" id="1.10.357.10">
    <property type="entry name" value="Tetracycline Repressor, domain 2"/>
    <property type="match status" value="1"/>
</dbReference>
<keyword evidence="1" id="KW-0805">Transcription regulation</keyword>
<dbReference type="InterPro" id="IPR036271">
    <property type="entry name" value="Tet_transcr_reg_TetR-rel_C_sf"/>
</dbReference>
<evidence type="ECO:0000256" key="1">
    <source>
        <dbReference type="ARBA" id="ARBA00023015"/>
    </source>
</evidence>
<evidence type="ECO:0000259" key="6">
    <source>
        <dbReference type="PROSITE" id="PS50977"/>
    </source>
</evidence>
<reference evidence="7 8" key="1">
    <citation type="submission" date="2019-06" db="EMBL/GenBank/DDBJ databases">
        <title>Sequencing the genomes of 1000 actinobacteria strains.</title>
        <authorList>
            <person name="Klenk H.-P."/>
        </authorList>
    </citation>
    <scope>NUCLEOTIDE SEQUENCE [LARGE SCALE GENOMIC DNA]</scope>
    <source>
        <strain evidence="7 8">DSM 102200</strain>
    </source>
</reference>
<proteinExistence type="predicted"/>
<evidence type="ECO:0000256" key="5">
    <source>
        <dbReference type="SAM" id="MobiDB-lite"/>
    </source>
</evidence>
<keyword evidence="3" id="KW-0804">Transcription</keyword>
<dbReference type="OrthoDB" id="9795011at2"/>
<feature type="compositionally biased region" description="Basic and acidic residues" evidence="5">
    <location>
        <begin position="9"/>
        <end position="20"/>
    </location>
</feature>
<protein>
    <submittedName>
        <fullName evidence="7">TetR family transcriptional regulator</fullName>
    </submittedName>
</protein>
<gene>
    <name evidence="7" type="ORF">FB559_4294</name>
</gene>
<dbReference type="RefSeq" id="WP_141957237.1">
    <property type="nucleotide sequence ID" value="NZ_VFOZ01000001.1"/>
</dbReference>
<dbReference type="InterPro" id="IPR050109">
    <property type="entry name" value="HTH-type_TetR-like_transc_reg"/>
</dbReference>
<evidence type="ECO:0000256" key="2">
    <source>
        <dbReference type="ARBA" id="ARBA00023125"/>
    </source>
</evidence>
<dbReference type="PANTHER" id="PTHR30055:SF234">
    <property type="entry name" value="HTH-TYPE TRANSCRIPTIONAL REGULATOR BETI"/>
    <property type="match status" value="1"/>
</dbReference>
<dbReference type="InterPro" id="IPR001647">
    <property type="entry name" value="HTH_TetR"/>
</dbReference>
<keyword evidence="2 4" id="KW-0238">DNA-binding</keyword>
<dbReference type="InterPro" id="IPR009057">
    <property type="entry name" value="Homeodomain-like_sf"/>
</dbReference>
<comment type="caution">
    <text evidence="7">The sequence shown here is derived from an EMBL/GenBank/DDBJ whole genome shotgun (WGS) entry which is preliminary data.</text>
</comment>
<dbReference type="AlphaFoldDB" id="A0A543CNI6"/>
<dbReference type="Proteomes" id="UP000316096">
    <property type="component" value="Unassembled WGS sequence"/>
</dbReference>
<feature type="DNA-binding region" description="H-T-H motif" evidence="4">
    <location>
        <begin position="45"/>
        <end position="64"/>
    </location>
</feature>
<feature type="region of interest" description="Disordered" evidence="5">
    <location>
        <begin position="1"/>
        <end position="20"/>
    </location>
</feature>
<keyword evidence="8" id="KW-1185">Reference proteome</keyword>
<evidence type="ECO:0000313" key="7">
    <source>
        <dbReference type="EMBL" id="TQL98666.1"/>
    </source>
</evidence>
<evidence type="ECO:0000313" key="8">
    <source>
        <dbReference type="Proteomes" id="UP000316096"/>
    </source>
</evidence>
<dbReference type="SUPFAM" id="SSF46689">
    <property type="entry name" value="Homeodomain-like"/>
    <property type="match status" value="1"/>
</dbReference>